<gene>
    <name evidence="2" type="ORF">UFOPK3522_00075</name>
</gene>
<dbReference type="InterPro" id="IPR011051">
    <property type="entry name" value="RmlC_Cupin_sf"/>
</dbReference>
<reference evidence="2" key="1">
    <citation type="submission" date="2020-05" db="EMBL/GenBank/DDBJ databases">
        <authorList>
            <person name="Chiriac C."/>
            <person name="Salcher M."/>
            <person name="Ghai R."/>
            <person name="Kavagutti S V."/>
        </authorList>
    </citation>
    <scope>NUCLEOTIDE SEQUENCE</scope>
</reference>
<dbReference type="InterPro" id="IPR014710">
    <property type="entry name" value="RmlC-like_jellyroll"/>
</dbReference>
<dbReference type="SUPFAM" id="SSF51182">
    <property type="entry name" value="RmlC-like cupins"/>
    <property type="match status" value="1"/>
</dbReference>
<organism evidence="2">
    <name type="scientific">freshwater metagenome</name>
    <dbReference type="NCBI Taxonomy" id="449393"/>
    <lineage>
        <taxon>unclassified sequences</taxon>
        <taxon>metagenomes</taxon>
        <taxon>ecological metagenomes</taxon>
    </lineage>
</organism>
<name>A0A6J5YY79_9ZZZZ</name>
<accession>A0A6J5YY79</accession>
<dbReference type="AlphaFoldDB" id="A0A6J5YY79"/>
<sequence length="115" mass="12390">MENASPVSLHALEEFRLSDTLVRFQGGDQVPLSVFVAEYPRGGGPPLDIHPYAELFLVERGAVKFTAGDEETEIIGGNIVVVDAETKHSFEGASDELSRVVSVHPAAEVVQENLS</sequence>
<proteinExistence type="predicted"/>
<dbReference type="Gene3D" id="2.60.120.10">
    <property type="entry name" value="Jelly Rolls"/>
    <property type="match status" value="1"/>
</dbReference>
<evidence type="ECO:0000259" key="1">
    <source>
        <dbReference type="Pfam" id="PF07883"/>
    </source>
</evidence>
<dbReference type="EMBL" id="CAESAO010000003">
    <property type="protein sequence ID" value="CAB4334426.1"/>
    <property type="molecule type" value="Genomic_DNA"/>
</dbReference>
<feature type="domain" description="Cupin type-2" evidence="1">
    <location>
        <begin position="36"/>
        <end position="103"/>
    </location>
</feature>
<protein>
    <submittedName>
        <fullName evidence="2">Unannotated protein</fullName>
    </submittedName>
</protein>
<dbReference type="InterPro" id="IPR013096">
    <property type="entry name" value="Cupin_2"/>
</dbReference>
<evidence type="ECO:0000313" key="2">
    <source>
        <dbReference type="EMBL" id="CAB4334426.1"/>
    </source>
</evidence>
<dbReference type="Pfam" id="PF07883">
    <property type="entry name" value="Cupin_2"/>
    <property type="match status" value="1"/>
</dbReference>